<feature type="transmembrane region" description="Helical" evidence="1">
    <location>
        <begin position="109"/>
        <end position="128"/>
    </location>
</feature>
<evidence type="ECO:0000313" key="3">
    <source>
        <dbReference type="Proteomes" id="UP000585905"/>
    </source>
</evidence>
<dbReference type="EMBL" id="JACGWX010000004">
    <property type="protein sequence ID" value="MBA8848205.1"/>
    <property type="molecule type" value="Genomic_DNA"/>
</dbReference>
<sequence length="151" mass="15660">MRALRWAATAALAVALIVNAVIHFRLATPFDAVAGTLVTQGDLFRIQAIANLAVIPLVAIVRRRWADTLALVFAAGGAALIVVTALVPLDLSAIGMPVLFEPAYYPDKTTALIAQLFAVAAAGALLVLRRRPASTGNRSRSGETGTADAGS</sequence>
<dbReference type="AlphaFoldDB" id="A0A839EFV6"/>
<dbReference type="RefSeq" id="WP_182491006.1">
    <property type="nucleotide sequence ID" value="NZ_BAAAOV010000016.1"/>
</dbReference>
<reference evidence="2 3" key="1">
    <citation type="submission" date="2020-07" db="EMBL/GenBank/DDBJ databases">
        <title>Sequencing the genomes of 1000 actinobacteria strains.</title>
        <authorList>
            <person name="Klenk H.-P."/>
        </authorList>
    </citation>
    <scope>NUCLEOTIDE SEQUENCE [LARGE SCALE GENOMIC DNA]</scope>
    <source>
        <strain evidence="2 3">DSM 19663</strain>
    </source>
</reference>
<keyword evidence="3" id="KW-1185">Reference proteome</keyword>
<feature type="transmembrane region" description="Helical" evidence="1">
    <location>
        <begin position="68"/>
        <end position="89"/>
    </location>
</feature>
<proteinExistence type="predicted"/>
<feature type="transmembrane region" description="Helical" evidence="1">
    <location>
        <begin position="43"/>
        <end position="61"/>
    </location>
</feature>
<accession>A0A839EFV6</accession>
<evidence type="ECO:0000313" key="2">
    <source>
        <dbReference type="EMBL" id="MBA8848205.1"/>
    </source>
</evidence>
<dbReference type="Proteomes" id="UP000585905">
    <property type="component" value="Unassembled WGS sequence"/>
</dbReference>
<evidence type="ECO:0000256" key="1">
    <source>
        <dbReference type="SAM" id="Phobius"/>
    </source>
</evidence>
<gene>
    <name evidence="2" type="ORF">FHX53_001804</name>
</gene>
<name>A0A839EFV6_9MICO</name>
<protein>
    <submittedName>
        <fullName evidence="2">Uncharacterized protein</fullName>
    </submittedName>
</protein>
<keyword evidence="1" id="KW-0812">Transmembrane</keyword>
<comment type="caution">
    <text evidence="2">The sequence shown here is derived from an EMBL/GenBank/DDBJ whole genome shotgun (WGS) entry which is preliminary data.</text>
</comment>
<keyword evidence="1" id="KW-0472">Membrane</keyword>
<organism evidence="2 3">
    <name type="scientific">Microcella alkalica</name>
    <dbReference type="NCBI Taxonomy" id="355930"/>
    <lineage>
        <taxon>Bacteria</taxon>
        <taxon>Bacillati</taxon>
        <taxon>Actinomycetota</taxon>
        <taxon>Actinomycetes</taxon>
        <taxon>Micrococcales</taxon>
        <taxon>Microbacteriaceae</taxon>
        <taxon>Microcella</taxon>
    </lineage>
</organism>
<keyword evidence="1" id="KW-1133">Transmembrane helix</keyword>